<gene>
    <name evidence="2" type="ORF">MUY27_00560</name>
</gene>
<feature type="chain" id="PRO_5040731470" evidence="1">
    <location>
        <begin position="20"/>
        <end position="282"/>
    </location>
</feature>
<evidence type="ECO:0000256" key="1">
    <source>
        <dbReference type="SAM" id="SignalP"/>
    </source>
</evidence>
<evidence type="ECO:0000313" key="3">
    <source>
        <dbReference type="Proteomes" id="UP001139450"/>
    </source>
</evidence>
<accession>A0A9X1X043</accession>
<dbReference type="EMBL" id="JALJEJ010000001">
    <property type="protein sequence ID" value="MCJ8208176.1"/>
    <property type="molecule type" value="Genomic_DNA"/>
</dbReference>
<comment type="caution">
    <text evidence="2">The sequence shown here is derived from an EMBL/GenBank/DDBJ whole genome shotgun (WGS) entry which is preliminary data.</text>
</comment>
<dbReference type="Pfam" id="PF10670">
    <property type="entry name" value="DUF4198"/>
    <property type="match status" value="1"/>
</dbReference>
<dbReference type="RefSeq" id="WP_245128011.1">
    <property type="nucleotide sequence ID" value="NZ_JALJEJ010000001.1"/>
</dbReference>
<reference evidence="2" key="1">
    <citation type="submission" date="2022-04" db="EMBL/GenBank/DDBJ databases">
        <title>Mucilaginibacter sp. RS28 isolated from freshwater.</title>
        <authorList>
            <person name="Ko S.-R."/>
        </authorList>
    </citation>
    <scope>NUCLEOTIDE SEQUENCE</scope>
    <source>
        <strain evidence="2">RS28</strain>
    </source>
</reference>
<dbReference type="Proteomes" id="UP001139450">
    <property type="component" value="Unassembled WGS sequence"/>
</dbReference>
<sequence>MKRILFAAILLGFFNQAFAQADYFLLPEDFYPHKGEALNLHLLNGSSISKAQEQKYDVKNNTKFFISEGSKTIDITASGKPATIPVLTYQLQNQGLALISANQKTIDEVSKREFGDYLADNGLDKVADELKSFQRIYRIRSNSFMKTLVAVDKNGGNVNEKQLKDDFEIILKQNPYKLNYGDDITAVVYLQGKPIKAAKVTLVIRTPRGVEFPQNLNTNDAGEIFFKLTREGTYLLKSINMVLSKDQEAADFDNWETTFTFAFSSSNTMPNTYKEFGLGDKH</sequence>
<feature type="signal peptide" evidence="1">
    <location>
        <begin position="1"/>
        <end position="19"/>
    </location>
</feature>
<name>A0A9X1X043_9SPHI</name>
<keyword evidence="1" id="KW-0732">Signal</keyword>
<protein>
    <submittedName>
        <fullName evidence="2">DUF4198 domain-containing protein</fullName>
    </submittedName>
</protein>
<proteinExistence type="predicted"/>
<evidence type="ECO:0000313" key="2">
    <source>
        <dbReference type="EMBL" id="MCJ8208176.1"/>
    </source>
</evidence>
<dbReference type="AlphaFoldDB" id="A0A9X1X043"/>
<dbReference type="InterPro" id="IPR019613">
    <property type="entry name" value="DUF4198"/>
</dbReference>
<organism evidence="2 3">
    <name type="scientific">Mucilaginibacter straminoryzae</name>
    <dbReference type="NCBI Taxonomy" id="2932774"/>
    <lineage>
        <taxon>Bacteria</taxon>
        <taxon>Pseudomonadati</taxon>
        <taxon>Bacteroidota</taxon>
        <taxon>Sphingobacteriia</taxon>
        <taxon>Sphingobacteriales</taxon>
        <taxon>Sphingobacteriaceae</taxon>
        <taxon>Mucilaginibacter</taxon>
    </lineage>
</organism>
<keyword evidence="3" id="KW-1185">Reference proteome</keyword>